<reference evidence="1" key="1">
    <citation type="submission" date="2022-03" db="EMBL/GenBank/DDBJ databases">
        <authorList>
            <person name="Lindestad O."/>
        </authorList>
    </citation>
    <scope>NUCLEOTIDE SEQUENCE</scope>
</reference>
<gene>
    <name evidence="1" type="primary">jg25254</name>
    <name evidence="1" type="ORF">PAEG_LOCUS23241</name>
</gene>
<dbReference type="Gene3D" id="3.30.420.10">
    <property type="entry name" value="Ribonuclease H-like superfamily/Ribonuclease H"/>
    <property type="match status" value="1"/>
</dbReference>
<evidence type="ECO:0000313" key="2">
    <source>
        <dbReference type="Proteomes" id="UP000838756"/>
    </source>
</evidence>
<protein>
    <submittedName>
        <fullName evidence="1">Jg25254 protein</fullName>
    </submittedName>
</protein>
<dbReference type="OrthoDB" id="10017160at2759"/>
<comment type="caution">
    <text evidence="1">The sequence shown here is derived from an EMBL/GenBank/DDBJ whole genome shotgun (WGS) entry which is preliminary data.</text>
</comment>
<dbReference type="PANTHER" id="PTHR46060:SF1">
    <property type="entry name" value="MARINER MOS1 TRANSPOSASE-LIKE PROTEIN"/>
    <property type="match status" value="1"/>
</dbReference>
<accession>A0A8S4S6P2</accession>
<sequence length="327" mass="37534">MEKIEHRAVIKFLTKQGKSVQTILEEMSSVYGESCPGKTMVYKWHTLFKQGRASLEDDPRPGRPIEVTTPEIIQKVEKLILEDARLKKKQLAEMVGVSDTTIFKILHDHLGMTKVSARWVPRMLTPPQKQQRVECSRAFLDLCNEDQDGVLTRIVTGDETWVHHYEPESKQDSMQWHKKGTPPPKKFKVSQSAGKIMATIFWDSILLIDYKDKGVSITGEYYASILERLKEAIKAKRRGKLTKGVLLLHDNAPVHKSRVALASLYKMGFDILVHPPYSPDLAPSDYYLFPKMKKELRGKKFSSDEEVKEAVSAYFSDRKNIFFRGYT</sequence>
<evidence type="ECO:0000313" key="1">
    <source>
        <dbReference type="EMBL" id="CAH2257986.1"/>
    </source>
</evidence>
<keyword evidence="2" id="KW-1185">Reference proteome</keyword>
<name>A0A8S4S6P2_9NEOP</name>
<dbReference type="PANTHER" id="PTHR46060">
    <property type="entry name" value="MARINER MOS1 TRANSPOSASE-LIKE PROTEIN"/>
    <property type="match status" value="1"/>
</dbReference>
<dbReference type="InterPro" id="IPR036397">
    <property type="entry name" value="RNaseH_sf"/>
</dbReference>
<dbReference type="Gene3D" id="1.10.10.1450">
    <property type="match status" value="1"/>
</dbReference>
<dbReference type="InterPro" id="IPR001888">
    <property type="entry name" value="Transposase_1"/>
</dbReference>
<proteinExistence type="predicted"/>
<dbReference type="Pfam" id="PF01359">
    <property type="entry name" value="Transposase_1"/>
    <property type="match status" value="1"/>
</dbReference>
<organism evidence="1 2">
    <name type="scientific">Pararge aegeria aegeria</name>
    <dbReference type="NCBI Taxonomy" id="348720"/>
    <lineage>
        <taxon>Eukaryota</taxon>
        <taxon>Metazoa</taxon>
        <taxon>Ecdysozoa</taxon>
        <taxon>Arthropoda</taxon>
        <taxon>Hexapoda</taxon>
        <taxon>Insecta</taxon>
        <taxon>Pterygota</taxon>
        <taxon>Neoptera</taxon>
        <taxon>Endopterygota</taxon>
        <taxon>Lepidoptera</taxon>
        <taxon>Glossata</taxon>
        <taxon>Ditrysia</taxon>
        <taxon>Papilionoidea</taxon>
        <taxon>Nymphalidae</taxon>
        <taxon>Satyrinae</taxon>
        <taxon>Satyrini</taxon>
        <taxon>Parargina</taxon>
        <taxon>Pararge</taxon>
    </lineage>
</organism>
<dbReference type="Pfam" id="PF13565">
    <property type="entry name" value="HTH_32"/>
    <property type="match status" value="1"/>
</dbReference>
<dbReference type="AlphaFoldDB" id="A0A8S4S6P2"/>
<dbReference type="InterPro" id="IPR052709">
    <property type="entry name" value="Transposase-MT_Hybrid"/>
</dbReference>
<dbReference type="Proteomes" id="UP000838756">
    <property type="component" value="Unassembled WGS sequence"/>
</dbReference>
<dbReference type="GO" id="GO:0003676">
    <property type="term" value="F:nucleic acid binding"/>
    <property type="evidence" value="ECO:0007669"/>
    <property type="project" value="InterPro"/>
</dbReference>
<dbReference type="EMBL" id="CAKXAJ010026134">
    <property type="protein sequence ID" value="CAH2257986.1"/>
    <property type="molecule type" value="Genomic_DNA"/>
</dbReference>